<evidence type="ECO:0000313" key="6">
    <source>
        <dbReference type="Proteomes" id="UP000245383"/>
    </source>
</evidence>
<keyword evidence="6" id="KW-1185">Reference proteome</keyword>
<comment type="caution">
    <text evidence="5">The sequence shown here is derived from an EMBL/GenBank/DDBJ whole genome shotgun (WGS) entry which is preliminary data.</text>
</comment>
<evidence type="ECO:0000256" key="2">
    <source>
        <dbReference type="ARBA" id="ARBA00010895"/>
    </source>
</evidence>
<dbReference type="STRING" id="133385.A0A2T9YCM7"/>
<dbReference type="Pfam" id="PF06413">
    <property type="entry name" value="Neugrin"/>
    <property type="match status" value="1"/>
</dbReference>
<proteinExistence type="inferred from homology"/>
<sequence>MEHIISRNPNKIKSLLDSPEKLQEFRLSVSAASTEKSPINISKHSSYLPRPDKSSSAAAVFFSNKNTNTAPTLLSQGKNTPQKTTSNGPSASSGYQVIGSDIKALKEATAAKNLKANNLHNKGLKKSEADEDLYQKGLLYGWKKKKLEISIATKGEKWNPEKKVSRATMIKIKFLFNEMPDVFTVAKISQEYKISRVAVQKILRSRFQPSEKQHIVQERNKKAQKSAFLKSKYPNSDNVSKSTTGFDRSSPASDSILFSLSDTLGQSNKNFSNDHNSYKKKTRF</sequence>
<feature type="compositionally biased region" description="Polar residues" evidence="4">
    <location>
        <begin position="233"/>
        <end position="252"/>
    </location>
</feature>
<dbReference type="AlphaFoldDB" id="A0A2T9YCM7"/>
<evidence type="ECO:0000256" key="3">
    <source>
        <dbReference type="ARBA" id="ARBA00013566"/>
    </source>
</evidence>
<accession>A0A2T9YCM7</accession>
<feature type="region of interest" description="Disordered" evidence="4">
    <location>
        <begin position="210"/>
        <end position="252"/>
    </location>
</feature>
<gene>
    <name evidence="5" type="ORF">BB561_005029</name>
</gene>
<dbReference type="OrthoDB" id="5578174at2759"/>
<organism evidence="5 6">
    <name type="scientific">Smittium simulii</name>
    <dbReference type="NCBI Taxonomy" id="133385"/>
    <lineage>
        <taxon>Eukaryota</taxon>
        <taxon>Fungi</taxon>
        <taxon>Fungi incertae sedis</taxon>
        <taxon>Zoopagomycota</taxon>
        <taxon>Kickxellomycotina</taxon>
        <taxon>Harpellomycetes</taxon>
        <taxon>Harpellales</taxon>
        <taxon>Legeriomycetaceae</taxon>
        <taxon>Smittium</taxon>
    </lineage>
</organism>
<comment type="function">
    <text evidence="1">Required for respiratory activity and maintenance and expression of the mitochondrial genome.</text>
</comment>
<feature type="compositionally biased region" description="Polar residues" evidence="4">
    <location>
        <begin position="30"/>
        <end position="45"/>
    </location>
</feature>
<evidence type="ECO:0000313" key="5">
    <source>
        <dbReference type="EMBL" id="PVU90088.1"/>
    </source>
</evidence>
<dbReference type="PANTHER" id="PTHR13475">
    <property type="entry name" value="NEUGRIN"/>
    <property type="match status" value="1"/>
</dbReference>
<protein>
    <recommendedName>
        <fullName evidence="3">Required for respiratory growth protein 9, mitochondrial</fullName>
    </recommendedName>
</protein>
<evidence type="ECO:0000256" key="1">
    <source>
        <dbReference type="ARBA" id="ARBA00003548"/>
    </source>
</evidence>
<dbReference type="GO" id="GO:0005634">
    <property type="term" value="C:nucleus"/>
    <property type="evidence" value="ECO:0007669"/>
    <property type="project" value="TreeGrafter"/>
</dbReference>
<feature type="region of interest" description="Disordered" evidence="4">
    <location>
        <begin position="69"/>
        <end position="93"/>
    </location>
</feature>
<dbReference type="PANTHER" id="PTHR13475:SF3">
    <property type="entry name" value="NEUGRIN"/>
    <property type="match status" value="1"/>
</dbReference>
<feature type="region of interest" description="Disordered" evidence="4">
    <location>
        <begin position="29"/>
        <end position="50"/>
    </location>
</feature>
<dbReference type="Proteomes" id="UP000245383">
    <property type="component" value="Unassembled WGS sequence"/>
</dbReference>
<feature type="compositionally biased region" description="Basic and acidic residues" evidence="4">
    <location>
        <begin position="210"/>
        <end position="221"/>
    </location>
</feature>
<reference evidence="5 6" key="1">
    <citation type="journal article" date="2018" name="MBio">
        <title>Comparative Genomics Reveals the Core Gene Toolbox for the Fungus-Insect Symbiosis.</title>
        <authorList>
            <person name="Wang Y."/>
            <person name="Stata M."/>
            <person name="Wang W."/>
            <person name="Stajich J.E."/>
            <person name="White M.M."/>
            <person name="Moncalvo J.M."/>
        </authorList>
    </citation>
    <scope>NUCLEOTIDE SEQUENCE [LARGE SCALE GENOMIC DNA]</scope>
    <source>
        <strain evidence="5 6">SWE-8-4</strain>
    </source>
</reference>
<comment type="similarity">
    <text evidence="2">Belongs to the RRG9 family.</text>
</comment>
<evidence type="ECO:0000256" key="4">
    <source>
        <dbReference type="SAM" id="MobiDB-lite"/>
    </source>
</evidence>
<dbReference type="EMBL" id="MBFR01000277">
    <property type="protein sequence ID" value="PVU90088.1"/>
    <property type="molecule type" value="Genomic_DNA"/>
</dbReference>
<dbReference type="InterPro" id="IPR010487">
    <property type="entry name" value="NGRN/Rrg9"/>
</dbReference>
<name>A0A2T9YCM7_9FUNG</name>